<keyword evidence="1" id="KW-1133">Transmembrane helix</keyword>
<name>A0AAD9Q853_ACRCE</name>
<dbReference type="Proteomes" id="UP001249851">
    <property type="component" value="Unassembled WGS sequence"/>
</dbReference>
<evidence type="ECO:0000256" key="1">
    <source>
        <dbReference type="SAM" id="Phobius"/>
    </source>
</evidence>
<keyword evidence="1" id="KW-0812">Transmembrane</keyword>
<evidence type="ECO:0000313" key="3">
    <source>
        <dbReference type="Proteomes" id="UP001249851"/>
    </source>
</evidence>
<dbReference type="EMBL" id="JARQWQ010000056">
    <property type="protein sequence ID" value="KAK2556329.1"/>
    <property type="molecule type" value="Genomic_DNA"/>
</dbReference>
<proteinExistence type="predicted"/>
<gene>
    <name evidence="2" type="ORF">P5673_021551</name>
</gene>
<evidence type="ECO:0000313" key="2">
    <source>
        <dbReference type="EMBL" id="KAK2556329.1"/>
    </source>
</evidence>
<sequence>NGNTEIEHVSRLLNLDRNKTLSDVKGLKKLVYCIYEPRPDFKFSTQFVSTLVVAGIILFELTVEYFIISDSLKKLGLARCALKKDPTNCENSMKTIFGFMDAACVLSSLISIILLLHFMKCHR</sequence>
<feature type="non-terminal residue" evidence="2">
    <location>
        <position position="1"/>
    </location>
</feature>
<reference evidence="2" key="1">
    <citation type="journal article" date="2023" name="G3 (Bethesda)">
        <title>Whole genome assembly and annotation of the endangered Caribbean coral Acropora cervicornis.</title>
        <authorList>
            <person name="Selwyn J.D."/>
            <person name="Vollmer S.V."/>
        </authorList>
    </citation>
    <scope>NUCLEOTIDE SEQUENCE</scope>
    <source>
        <strain evidence="2">K2</strain>
    </source>
</reference>
<dbReference type="AlphaFoldDB" id="A0AAD9Q853"/>
<feature type="transmembrane region" description="Helical" evidence="1">
    <location>
        <begin position="47"/>
        <end position="68"/>
    </location>
</feature>
<accession>A0AAD9Q853</accession>
<keyword evidence="3" id="KW-1185">Reference proteome</keyword>
<reference evidence="2" key="2">
    <citation type="journal article" date="2023" name="Science">
        <title>Genomic signatures of disease resistance in endangered staghorn corals.</title>
        <authorList>
            <person name="Vollmer S.V."/>
            <person name="Selwyn J.D."/>
            <person name="Despard B.A."/>
            <person name="Roesel C.L."/>
        </authorList>
    </citation>
    <scope>NUCLEOTIDE SEQUENCE</scope>
    <source>
        <strain evidence="2">K2</strain>
    </source>
</reference>
<feature type="transmembrane region" description="Helical" evidence="1">
    <location>
        <begin position="96"/>
        <end position="118"/>
    </location>
</feature>
<protein>
    <submittedName>
        <fullName evidence="2">Uncharacterized protein</fullName>
    </submittedName>
</protein>
<keyword evidence="1" id="KW-0472">Membrane</keyword>
<organism evidence="2 3">
    <name type="scientific">Acropora cervicornis</name>
    <name type="common">Staghorn coral</name>
    <dbReference type="NCBI Taxonomy" id="6130"/>
    <lineage>
        <taxon>Eukaryota</taxon>
        <taxon>Metazoa</taxon>
        <taxon>Cnidaria</taxon>
        <taxon>Anthozoa</taxon>
        <taxon>Hexacorallia</taxon>
        <taxon>Scleractinia</taxon>
        <taxon>Astrocoeniina</taxon>
        <taxon>Acroporidae</taxon>
        <taxon>Acropora</taxon>
    </lineage>
</organism>
<comment type="caution">
    <text evidence="2">The sequence shown here is derived from an EMBL/GenBank/DDBJ whole genome shotgun (WGS) entry which is preliminary data.</text>
</comment>